<protein>
    <recommendedName>
        <fullName evidence="8">O-methyltransferase</fullName>
    </recommendedName>
</protein>
<feature type="domain" description="O-methyltransferase C-terminal" evidence="4">
    <location>
        <begin position="263"/>
        <end position="405"/>
    </location>
</feature>
<dbReference type="InterPro" id="IPR029063">
    <property type="entry name" value="SAM-dependent_MTases_sf"/>
</dbReference>
<organism evidence="6 7">
    <name type="scientific">Lepraria finkii</name>
    <dbReference type="NCBI Taxonomy" id="1340010"/>
    <lineage>
        <taxon>Eukaryota</taxon>
        <taxon>Fungi</taxon>
        <taxon>Dikarya</taxon>
        <taxon>Ascomycota</taxon>
        <taxon>Pezizomycotina</taxon>
        <taxon>Lecanoromycetes</taxon>
        <taxon>OSLEUM clade</taxon>
        <taxon>Lecanoromycetidae</taxon>
        <taxon>Lecanorales</taxon>
        <taxon>Lecanorineae</taxon>
        <taxon>Stereocaulaceae</taxon>
        <taxon>Lepraria</taxon>
    </lineage>
</organism>
<dbReference type="SUPFAM" id="SSF46785">
    <property type="entry name" value="Winged helix' DNA-binding domain"/>
    <property type="match status" value="1"/>
</dbReference>
<sequence length="442" mass="49152">MASTQTNGVNGNHKGHCIQAVLHDIDSLNGKPFANEGERSKALLAAYALVARLETPWEFVARFCMGQPALASALKVCKDLQLFDKWHEHYGDGELSSDKLAEIVGCDPALLVRLLRHLAASHLLLESSIGTYKPTKFSLAFLQPVFGEWINHLYDATLPLALTTPSYLQKTYYTTPLDPRNGIFQAAKSCPGSDAFDYFASHPREGESFNYVMGGVMAHQTSWLDIYPSQTLLEDTANSVVAQKVVNENGRVEDVVNGEEEKAVLVDVGGNVGHDMQRFYNAHPEAARRCYLQDRPEVVKLSQVPDPVRKMGYDFFTPQPVQGAKAYYMHGVLHDWPDASALRILENQKSAMTPGYSRLLIHDHVVGRALDQPHATAYDLTMMGMVAGKERTEGDWQDLVGRAGMRVERVWRSEGAVQGIFWRLLLSGCRRGEGEEERGGNM</sequence>
<feature type="domain" description="O-methyltransferase dimerisation" evidence="5">
    <location>
        <begin position="71"/>
        <end position="143"/>
    </location>
</feature>
<gene>
    <name evidence="6" type="ORF">ABVK25_010006</name>
</gene>
<dbReference type="PROSITE" id="PS51683">
    <property type="entry name" value="SAM_OMT_II"/>
    <property type="match status" value="1"/>
</dbReference>
<dbReference type="PANTHER" id="PTHR43712">
    <property type="entry name" value="PUTATIVE (AFU_ORTHOLOGUE AFUA_4G14580)-RELATED"/>
    <property type="match status" value="1"/>
</dbReference>
<reference evidence="6 7" key="1">
    <citation type="submission" date="2024-09" db="EMBL/GenBank/DDBJ databases">
        <title>Rethinking Asexuality: The Enigmatic Case of Functional Sexual Genes in Lepraria (Stereocaulaceae).</title>
        <authorList>
            <person name="Doellman M."/>
            <person name="Sun Y."/>
            <person name="Barcenas-Pena A."/>
            <person name="Lumbsch H.T."/>
            <person name="Grewe F."/>
        </authorList>
    </citation>
    <scope>NUCLEOTIDE SEQUENCE [LARGE SCALE GENOMIC DNA]</scope>
    <source>
        <strain evidence="6 7">Grewe 0041</strain>
    </source>
</reference>
<evidence type="ECO:0000259" key="4">
    <source>
        <dbReference type="Pfam" id="PF00891"/>
    </source>
</evidence>
<evidence type="ECO:0000313" key="7">
    <source>
        <dbReference type="Proteomes" id="UP001590951"/>
    </source>
</evidence>
<dbReference type="InterPro" id="IPR036388">
    <property type="entry name" value="WH-like_DNA-bd_sf"/>
</dbReference>
<dbReference type="InterPro" id="IPR036390">
    <property type="entry name" value="WH_DNA-bd_sf"/>
</dbReference>
<keyword evidence="1" id="KW-0489">Methyltransferase</keyword>
<comment type="caution">
    <text evidence="6">The sequence shown here is derived from an EMBL/GenBank/DDBJ whole genome shotgun (WGS) entry which is preliminary data.</text>
</comment>
<dbReference type="Gene3D" id="3.40.50.150">
    <property type="entry name" value="Vaccinia Virus protein VP39"/>
    <property type="match status" value="1"/>
</dbReference>
<dbReference type="Gene3D" id="1.10.10.10">
    <property type="entry name" value="Winged helix-like DNA-binding domain superfamily/Winged helix DNA-binding domain"/>
    <property type="match status" value="1"/>
</dbReference>
<dbReference type="InterPro" id="IPR001077">
    <property type="entry name" value="COMT_C"/>
</dbReference>
<dbReference type="EMBL" id="JBHFEH010000058">
    <property type="protein sequence ID" value="KAL2049783.1"/>
    <property type="molecule type" value="Genomic_DNA"/>
</dbReference>
<dbReference type="SUPFAM" id="SSF53335">
    <property type="entry name" value="S-adenosyl-L-methionine-dependent methyltransferases"/>
    <property type="match status" value="1"/>
</dbReference>
<name>A0ABR4AVT5_9LECA</name>
<accession>A0ABR4AVT5</accession>
<proteinExistence type="predicted"/>
<evidence type="ECO:0000256" key="2">
    <source>
        <dbReference type="ARBA" id="ARBA00022679"/>
    </source>
</evidence>
<dbReference type="Pfam" id="PF08100">
    <property type="entry name" value="Dimerisation"/>
    <property type="match status" value="1"/>
</dbReference>
<keyword evidence="7" id="KW-1185">Reference proteome</keyword>
<keyword evidence="2" id="KW-0808">Transferase</keyword>
<evidence type="ECO:0000259" key="5">
    <source>
        <dbReference type="Pfam" id="PF08100"/>
    </source>
</evidence>
<evidence type="ECO:0000256" key="3">
    <source>
        <dbReference type="ARBA" id="ARBA00022691"/>
    </source>
</evidence>
<dbReference type="PANTHER" id="PTHR43712:SF17">
    <property type="entry name" value="O-METHYLTRANSFERASE"/>
    <property type="match status" value="1"/>
</dbReference>
<evidence type="ECO:0008006" key="8">
    <source>
        <dbReference type="Google" id="ProtNLM"/>
    </source>
</evidence>
<keyword evidence="3" id="KW-0949">S-adenosyl-L-methionine</keyword>
<dbReference type="Proteomes" id="UP001590951">
    <property type="component" value="Unassembled WGS sequence"/>
</dbReference>
<dbReference type="InterPro" id="IPR012967">
    <property type="entry name" value="COMT_dimerisation"/>
</dbReference>
<evidence type="ECO:0000313" key="6">
    <source>
        <dbReference type="EMBL" id="KAL2049783.1"/>
    </source>
</evidence>
<dbReference type="InterPro" id="IPR016461">
    <property type="entry name" value="COMT-like"/>
</dbReference>
<evidence type="ECO:0000256" key="1">
    <source>
        <dbReference type="ARBA" id="ARBA00022603"/>
    </source>
</evidence>
<dbReference type="Pfam" id="PF00891">
    <property type="entry name" value="Methyltransf_2"/>
    <property type="match status" value="1"/>
</dbReference>